<keyword evidence="2" id="KW-1185">Reference proteome</keyword>
<name>A0A7W9WAK2_ARMRO</name>
<sequence>MRESDQIWQRPVLGAGSAAALPVWGNTKGLRLGLPPTPGPPGLLRVYAPYLGQAYPRVVNYIAVEPVVAGRRGFSELESRGIVAGETKEQGKTLTVRFTVEPLANGARPMIEAVFHAERPYDVTLRCLAAPGSAPMERCILTATMGNYGRLRRLFLKDRVVEAKTLWPTLAPDRLGFEPHRSFPAHELVRRGNEVVLAAETDEADLLAATYAPATFPGWFYEGKPGRHLWRTKEVPGLIARVNARRTYWLSEAAIPGGLAFENIELDAPFVSGQEFTFAIEPQAAPDRPSRTPSAPQAPA</sequence>
<dbReference type="AlphaFoldDB" id="A0A7W9WAK2"/>
<comment type="caution">
    <text evidence="1">The sequence shown here is derived from an EMBL/GenBank/DDBJ whole genome shotgun (WGS) entry which is preliminary data.</text>
</comment>
<dbReference type="RefSeq" id="WP_184203794.1">
    <property type="nucleotide sequence ID" value="NZ_JACHGW010000008.1"/>
</dbReference>
<evidence type="ECO:0000313" key="1">
    <source>
        <dbReference type="EMBL" id="MBB6053702.1"/>
    </source>
</evidence>
<dbReference type="Proteomes" id="UP000520814">
    <property type="component" value="Unassembled WGS sequence"/>
</dbReference>
<gene>
    <name evidence="1" type="ORF">HNQ39_005544</name>
</gene>
<protein>
    <submittedName>
        <fullName evidence="1">Uncharacterized protein</fullName>
    </submittedName>
</protein>
<reference evidence="1 2" key="1">
    <citation type="submission" date="2020-08" db="EMBL/GenBank/DDBJ databases">
        <title>Genomic Encyclopedia of Type Strains, Phase IV (KMG-IV): sequencing the most valuable type-strain genomes for metagenomic binning, comparative biology and taxonomic classification.</title>
        <authorList>
            <person name="Goeker M."/>
        </authorList>
    </citation>
    <scope>NUCLEOTIDE SEQUENCE [LARGE SCALE GENOMIC DNA]</scope>
    <source>
        <strain evidence="1 2">DSM 23562</strain>
    </source>
</reference>
<dbReference type="EMBL" id="JACHGW010000008">
    <property type="protein sequence ID" value="MBB6053702.1"/>
    <property type="molecule type" value="Genomic_DNA"/>
</dbReference>
<proteinExistence type="predicted"/>
<evidence type="ECO:0000313" key="2">
    <source>
        <dbReference type="Proteomes" id="UP000520814"/>
    </source>
</evidence>
<accession>A0A7W9WAK2</accession>
<organism evidence="1 2">
    <name type="scientific">Armatimonas rosea</name>
    <dbReference type="NCBI Taxonomy" id="685828"/>
    <lineage>
        <taxon>Bacteria</taxon>
        <taxon>Bacillati</taxon>
        <taxon>Armatimonadota</taxon>
        <taxon>Armatimonadia</taxon>
        <taxon>Armatimonadales</taxon>
        <taxon>Armatimonadaceae</taxon>
        <taxon>Armatimonas</taxon>
    </lineage>
</organism>